<name>A0ABD6BJQ7_9EURY</name>
<evidence type="ECO:0000256" key="1">
    <source>
        <dbReference type="ARBA" id="ARBA00000085"/>
    </source>
</evidence>
<dbReference type="Proteomes" id="UP001597076">
    <property type="component" value="Unassembled WGS sequence"/>
</dbReference>
<evidence type="ECO:0000256" key="8">
    <source>
        <dbReference type="ARBA" id="ARBA00022840"/>
    </source>
</evidence>
<protein>
    <recommendedName>
        <fullName evidence="3">histidine kinase</fullName>
        <ecNumber evidence="3">2.7.13.3</ecNumber>
    </recommendedName>
</protein>
<dbReference type="GO" id="GO:0005524">
    <property type="term" value="F:ATP binding"/>
    <property type="evidence" value="ECO:0007669"/>
    <property type="project" value="UniProtKB-KW"/>
</dbReference>
<comment type="caution">
    <text evidence="14">The sequence shown here is derived from an EMBL/GenBank/DDBJ whole genome shotgun (WGS) entry which is preliminary data.</text>
</comment>
<comment type="catalytic activity">
    <reaction evidence="1">
        <text>ATP + protein L-histidine = ADP + protein N-phospho-L-histidine.</text>
        <dbReference type="EC" id="2.7.13.3"/>
    </reaction>
</comment>
<dbReference type="Pfam" id="PF02518">
    <property type="entry name" value="HATPase_c"/>
    <property type="match status" value="1"/>
</dbReference>
<dbReference type="CDD" id="cd00130">
    <property type="entry name" value="PAS"/>
    <property type="match status" value="1"/>
</dbReference>
<keyword evidence="11" id="KW-0472">Membrane</keyword>
<dbReference type="PRINTS" id="PR00344">
    <property type="entry name" value="BCTRLSENSOR"/>
</dbReference>
<dbReference type="GO" id="GO:0016020">
    <property type="term" value="C:membrane"/>
    <property type="evidence" value="ECO:0007669"/>
    <property type="project" value="UniProtKB-SubCell"/>
</dbReference>
<dbReference type="InterPro" id="IPR003594">
    <property type="entry name" value="HATPase_dom"/>
</dbReference>
<dbReference type="CDD" id="cd16936">
    <property type="entry name" value="HATPase_RsbW-like"/>
    <property type="match status" value="1"/>
</dbReference>
<feature type="domain" description="PAS" evidence="13">
    <location>
        <begin position="5"/>
        <end position="79"/>
    </location>
</feature>
<keyword evidence="9" id="KW-1133">Transmembrane helix</keyword>
<dbReference type="NCBIfam" id="TIGR00229">
    <property type="entry name" value="sensory_box"/>
    <property type="match status" value="1"/>
</dbReference>
<evidence type="ECO:0000256" key="6">
    <source>
        <dbReference type="ARBA" id="ARBA00022741"/>
    </source>
</evidence>
<dbReference type="InterPro" id="IPR000014">
    <property type="entry name" value="PAS"/>
</dbReference>
<evidence type="ECO:0000256" key="2">
    <source>
        <dbReference type="ARBA" id="ARBA00004141"/>
    </source>
</evidence>
<proteinExistence type="predicted"/>
<keyword evidence="4" id="KW-0808">Transferase</keyword>
<evidence type="ECO:0000313" key="15">
    <source>
        <dbReference type="Proteomes" id="UP001597076"/>
    </source>
</evidence>
<sequence>MGRSQDVSLPAAFDDLEIGVVVRDPETGAALDTNDRIEELYGYSRGELLEMDIEEFTAPSTTFSQDEAIRRLRAAAAGESQVFEWRIERPSGELVWIRVRLDRTTIDDTTCIIAEVREITEYKAQTRRLRLLNRVVRHNLRNETNVLMGYADRLKRAIKEKTLEREVETILEIASEIGSLSDSIRQIEEITTPDATQRSHIDVGELVEEVAAEARADAVAAEITVEIRDDICVNADTGLRHAITHAIDNAIEHNDREVPSVEVSVGIDSATGQAEIAVSDDGPPIPDVEVDVLREEVAASATYHGSGIGLWVMQWCVDSLGGELVFEANTPRGNVVRFLLPRAESVGA</sequence>
<dbReference type="GO" id="GO:0000160">
    <property type="term" value="P:phosphorelay signal transduction system"/>
    <property type="evidence" value="ECO:0007669"/>
    <property type="project" value="UniProtKB-KW"/>
</dbReference>
<dbReference type="GO" id="GO:0004673">
    <property type="term" value="F:protein histidine kinase activity"/>
    <property type="evidence" value="ECO:0007669"/>
    <property type="project" value="UniProtKB-EC"/>
</dbReference>
<organism evidence="14 15">
    <name type="scientific">Haloarchaeobius amylolyticus</name>
    <dbReference type="NCBI Taxonomy" id="1198296"/>
    <lineage>
        <taxon>Archaea</taxon>
        <taxon>Methanobacteriati</taxon>
        <taxon>Methanobacteriota</taxon>
        <taxon>Stenosarchaea group</taxon>
        <taxon>Halobacteria</taxon>
        <taxon>Halobacteriales</taxon>
        <taxon>Halorubellaceae</taxon>
        <taxon>Haloarchaeobius</taxon>
    </lineage>
</organism>
<dbReference type="SMART" id="SM00387">
    <property type="entry name" value="HATPase_c"/>
    <property type="match status" value="1"/>
</dbReference>
<dbReference type="RefSeq" id="WP_390288980.1">
    <property type="nucleotide sequence ID" value="NZ_JBHUDI010000009.1"/>
</dbReference>
<comment type="subcellular location">
    <subcellularLocation>
        <location evidence="2">Membrane</location>
        <topology evidence="2">Multi-pass membrane protein</topology>
    </subcellularLocation>
</comment>
<evidence type="ECO:0000256" key="4">
    <source>
        <dbReference type="ARBA" id="ARBA00022679"/>
    </source>
</evidence>
<keyword evidence="8 14" id="KW-0067">ATP-binding</keyword>
<feature type="domain" description="Histidine kinase" evidence="12">
    <location>
        <begin position="135"/>
        <end position="344"/>
    </location>
</feature>
<keyword evidence="7" id="KW-0418">Kinase</keyword>
<dbReference type="PROSITE" id="PS50109">
    <property type="entry name" value="HIS_KIN"/>
    <property type="match status" value="1"/>
</dbReference>
<evidence type="ECO:0000259" key="12">
    <source>
        <dbReference type="PROSITE" id="PS50109"/>
    </source>
</evidence>
<dbReference type="InterPro" id="IPR035965">
    <property type="entry name" value="PAS-like_dom_sf"/>
</dbReference>
<dbReference type="Gene3D" id="3.30.565.10">
    <property type="entry name" value="Histidine kinase-like ATPase, C-terminal domain"/>
    <property type="match status" value="1"/>
</dbReference>
<gene>
    <name evidence="14" type="ORF">ACFR99_15435</name>
</gene>
<dbReference type="Gene3D" id="3.30.450.20">
    <property type="entry name" value="PAS domain"/>
    <property type="match status" value="1"/>
</dbReference>
<accession>A0ABD6BJQ7</accession>
<evidence type="ECO:0000256" key="3">
    <source>
        <dbReference type="ARBA" id="ARBA00012438"/>
    </source>
</evidence>
<dbReference type="InterPro" id="IPR005467">
    <property type="entry name" value="His_kinase_dom"/>
</dbReference>
<reference evidence="14 15" key="1">
    <citation type="journal article" date="2019" name="Int. J. Syst. Evol. Microbiol.">
        <title>The Global Catalogue of Microorganisms (GCM) 10K type strain sequencing project: providing services to taxonomists for standard genome sequencing and annotation.</title>
        <authorList>
            <consortium name="The Broad Institute Genomics Platform"/>
            <consortium name="The Broad Institute Genome Sequencing Center for Infectious Disease"/>
            <person name="Wu L."/>
            <person name="Ma J."/>
        </authorList>
    </citation>
    <scope>NUCLEOTIDE SEQUENCE [LARGE SCALE GENOMIC DNA]</scope>
    <source>
        <strain evidence="14 15">CGMCC 1.12230</strain>
    </source>
</reference>
<dbReference type="PROSITE" id="PS50112">
    <property type="entry name" value="PAS"/>
    <property type="match status" value="1"/>
</dbReference>
<dbReference type="InterPro" id="IPR050351">
    <property type="entry name" value="BphY/WalK/GraS-like"/>
</dbReference>
<dbReference type="InterPro" id="IPR004358">
    <property type="entry name" value="Sig_transdc_His_kin-like_C"/>
</dbReference>
<dbReference type="SUPFAM" id="SSF55874">
    <property type="entry name" value="ATPase domain of HSP90 chaperone/DNA topoisomerase II/histidine kinase"/>
    <property type="match status" value="1"/>
</dbReference>
<dbReference type="InterPro" id="IPR036890">
    <property type="entry name" value="HATPase_C_sf"/>
</dbReference>
<keyword evidence="6" id="KW-0547">Nucleotide-binding</keyword>
<evidence type="ECO:0000313" key="14">
    <source>
        <dbReference type="EMBL" id="MFD1564930.1"/>
    </source>
</evidence>
<dbReference type="EMBL" id="JBHUDI010000009">
    <property type="protein sequence ID" value="MFD1564930.1"/>
    <property type="molecule type" value="Genomic_DNA"/>
</dbReference>
<keyword evidence="5" id="KW-0812">Transmembrane</keyword>
<evidence type="ECO:0000256" key="5">
    <source>
        <dbReference type="ARBA" id="ARBA00022692"/>
    </source>
</evidence>
<evidence type="ECO:0000259" key="13">
    <source>
        <dbReference type="PROSITE" id="PS50112"/>
    </source>
</evidence>
<evidence type="ECO:0000256" key="7">
    <source>
        <dbReference type="ARBA" id="ARBA00022777"/>
    </source>
</evidence>
<dbReference type="EC" id="2.7.13.3" evidence="3"/>
<dbReference type="Pfam" id="PF13426">
    <property type="entry name" value="PAS_9"/>
    <property type="match status" value="1"/>
</dbReference>
<dbReference type="AlphaFoldDB" id="A0ABD6BJQ7"/>
<dbReference type="PANTHER" id="PTHR42878">
    <property type="entry name" value="TWO-COMPONENT HISTIDINE KINASE"/>
    <property type="match status" value="1"/>
</dbReference>
<keyword evidence="15" id="KW-1185">Reference proteome</keyword>
<keyword evidence="10" id="KW-0902">Two-component regulatory system</keyword>
<dbReference type="SUPFAM" id="SSF55785">
    <property type="entry name" value="PYP-like sensor domain (PAS domain)"/>
    <property type="match status" value="1"/>
</dbReference>
<dbReference type="PANTHER" id="PTHR42878:SF7">
    <property type="entry name" value="SENSOR HISTIDINE KINASE GLRK"/>
    <property type="match status" value="1"/>
</dbReference>
<evidence type="ECO:0000256" key="11">
    <source>
        <dbReference type="ARBA" id="ARBA00023136"/>
    </source>
</evidence>
<evidence type="ECO:0000256" key="10">
    <source>
        <dbReference type="ARBA" id="ARBA00023012"/>
    </source>
</evidence>
<evidence type="ECO:0000256" key="9">
    <source>
        <dbReference type="ARBA" id="ARBA00022989"/>
    </source>
</evidence>